<dbReference type="PANTHER" id="PTHR20903:SF0">
    <property type="entry name" value="PREFOLDIN SUBUNIT 1"/>
    <property type="match status" value="1"/>
</dbReference>
<evidence type="ECO:0000256" key="1">
    <source>
        <dbReference type="ARBA" id="ARBA00008045"/>
    </source>
</evidence>
<organism evidence="5 6">
    <name type="scientific">Parascaris univalens</name>
    <name type="common">Nematode worm</name>
    <dbReference type="NCBI Taxonomy" id="6257"/>
    <lineage>
        <taxon>Eukaryota</taxon>
        <taxon>Metazoa</taxon>
        <taxon>Ecdysozoa</taxon>
        <taxon>Nematoda</taxon>
        <taxon>Chromadorea</taxon>
        <taxon>Rhabditida</taxon>
        <taxon>Spirurina</taxon>
        <taxon>Ascaridomorpha</taxon>
        <taxon>Ascaridoidea</taxon>
        <taxon>Ascarididae</taxon>
        <taxon>Parascaris</taxon>
    </lineage>
</organism>
<dbReference type="SUPFAM" id="SSF46579">
    <property type="entry name" value="Prefoldin"/>
    <property type="match status" value="1"/>
</dbReference>
<evidence type="ECO:0000256" key="3">
    <source>
        <dbReference type="ARBA" id="ARBA00023186"/>
    </source>
</evidence>
<dbReference type="InterPro" id="IPR002777">
    <property type="entry name" value="PFD_beta-like"/>
</dbReference>
<dbReference type="GO" id="GO:0051082">
    <property type="term" value="F:unfolded protein binding"/>
    <property type="evidence" value="ECO:0007669"/>
    <property type="project" value="InterPro"/>
</dbReference>
<evidence type="ECO:0000256" key="2">
    <source>
        <dbReference type="ARBA" id="ARBA00011695"/>
    </source>
</evidence>
<evidence type="ECO:0000256" key="4">
    <source>
        <dbReference type="SAM" id="Coils"/>
    </source>
</evidence>
<dbReference type="AlphaFoldDB" id="A0A915A042"/>
<reference evidence="6" key="1">
    <citation type="submission" date="2022-11" db="UniProtKB">
        <authorList>
            <consortium name="WormBaseParasite"/>
        </authorList>
    </citation>
    <scope>IDENTIFICATION</scope>
</reference>
<keyword evidence="3" id="KW-0143">Chaperone</keyword>
<dbReference type="GO" id="GO:0044183">
    <property type="term" value="F:protein folding chaperone"/>
    <property type="evidence" value="ECO:0007669"/>
    <property type="project" value="TreeGrafter"/>
</dbReference>
<keyword evidence="5" id="KW-1185">Reference proteome</keyword>
<accession>A0A915A042</accession>
<dbReference type="GO" id="GO:0005737">
    <property type="term" value="C:cytoplasm"/>
    <property type="evidence" value="ECO:0007669"/>
    <property type="project" value="TreeGrafter"/>
</dbReference>
<comment type="similarity">
    <text evidence="1">Belongs to the prefoldin subunit beta family.</text>
</comment>
<dbReference type="GO" id="GO:0016272">
    <property type="term" value="C:prefoldin complex"/>
    <property type="evidence" value="ECO:0007669"/>
    <property type="project" value="InterPro"/>
</dbReference>
<evidence type="ECO:0000313" key="6">
    <source>
        <dbReference type="WBParaSite" id="PgE095_g002_t01"/>
    </source>
</evidence>
<dbReference type="Proteomes" id="UP000887569">
    <property type="component" value="Unplaced"/>
</dbReference>
<dbReference type="InterPro" id="IPR009053">
    <property type="entry name" value="Prefoldin"/>
</dbReference>
<protein>
    <submittedName>
        <fullName evidence="6">Prefoldin subunit 1</fullName>
    </submittedName>
</protein>
<dbReference type="Pfam" id="PF01920">
    <property type="entry name" value="Prefoldin_2"/>
    <property type="match status" value="1"/>
</dbReference>
<dbReference type="WBParaSite" id="PgE095_g002_t01">
    <property type="protein sequence ID" value="PgE095_g002_t01"/>
    <property type="gene ID" value="PgE095_g002"/>
</dbReference>
<sequence length="122" mass="14474">MSSSEEYSAQLRKAFQELQMKMVETKQRIDRGEVIKRIQKQREKVASLTKEQLEALEADRAVYQSLGRMFLKSSVESEIERQSDEMRKAQEKMAAIDRQKEYLEKSLRESEKNLREMIQSRP</sequence>
<name>A0A915A042_PARUN</name>
<keyword evidence="4" id="KW-0175">Coiled coil</keyword>
<dbReference type="PANTHER" id="PTHR20903">
    <property type="entry name" value="PREFOLDIN SUBUNIT 1-RELATED"/>
    <property type="match status" value="1"/>
</dbReference>
<dbReference type="Gene3D" id="1.10.287.370">
    <property type="match status" value="1"/>
</dbReference>
<proteinExistence type="inferred from homology"/>
<comment type="subunit">
    <text evidence="2">Heterohexamer of two PFD-alpha type and four PFD-beta type subunits.</text>
</comment>
<feature type="coiled-coil region" evidence="4">
    <location>
        <begin position="72"/>
        <end position="120"/>
    </location>
</feature>
<evidence type="ECO:0000313" key="5">
    <source>
        <dbReference type="Proteomes" id="UP000887569"/>
    </source>
</evidence>